<dbReference type="AlphaFoldDB" id="A0A0W0R1W5"/>
<dbReference type="Proteomes" id="UP000054859">
    <property type="component" value="Unassembled WGS sequence"/>
</dbReference>
<evidence type="ECO:0000313" key="2">
    <source>
        <dbReference type="EMBL" id="KTC65018.1"/>
    </source>
</evidence>
<evidence type="ECO:0000313" key="4">
    <source>
        <dbReference type="Proteomes" id="UP000054859"/>
    </source>
</evidence>
<keyword evidence="4" id="KW-1185">Reference proteome</keyword>
<dbReference type="EMBL" id="LNKA01000010">
    <property type="protein sequence ID" value="KTC65018.1"/>
    <property type="molecule type" value="Genomic_DNA"/>
</dbReference>
<organism evidence="2 4">
    <name type="scientific">Legionella adelaidensis</name>
    <dbReference type="NCBI Taxonomy" id="45056"/>
    <lineage>
        <taxon>Bacteria</taxon>
        <taxon>Pseudomonadati</taxon>
        <taxon>Pseudomonadota</taxon>
        <taxon>Gammaproteobacteria</taxon>
        <taxon>Legionellales</taxon>
        <taxon>Legionellaceae</taxon>
        <taxon>Legionella</taxon>
    </lineage>
</organism>
<feature type="transmembrane region" description="Helical" evidence="1">
    <location>
        <begin position="79"/>
        <end position="99"/>
    </location>
</feature>
<keyword evidence="3" id="KW-0614">Plasmid</keyword>
<dbReference type="STRING" id="45056.Lade_1541"/>
<feature type="transmembrane region" description="Helical" evidence="1">
    <location>
        <begin position="36"/>
        <end position="58"/>
    </location>
</feature>
<dbReference type="EMBL" id="LR134422">
    <property type="protein sequence ID" value="VEH85463.1"/>
    <property type="molecule type" value="Genomic_DNA"/>
</dbReference>
<evidence type="ECO:0000313" key="5">
    <source>
        <dbReference type="Proteomes" id="UP000281170"/>
    </source>
</evidence>
<sequence length="109" mass="12555">MLDFQTEIIGQDVTDNTKKDIAKEIKKIEPKPLIDIHYFSVANMPMGSGLSFCLFCNYPTNPRIMKLEKIPKLLDSVETTGISVIYCLIPVFCSLFIFIQQVFYCNFLY</sequence>
<keyword evidence="1" id="KW-1133">Transmembrane helix</keyword>
<geneLocation type="plasmid" evidence="3 5">
    <name>13</name>
</geneLocation>
<keyword evidence="1" id="KW-0812">Transmembrane</keyword>
<dbReference type="RefSeq" id="WP_058462624.1">
    <property type="nucleotide sequence ID" value="NZ_CAAAHS010000009.1"/>
</dbReference>
<name>A0A0W0R1W5_9GAMM</name>
<evidence type="ECO:0000256" key="1">
    <source>
        <dbReference type="SAM" id="Phobius"/>
    </source>
</evidence>
<evidence type="ECO:0000313" key="3">
    <source>
        <dbReference type="EMBL" id="VEH85463.1"/>
    </source>
</evidence>
<keyword evidence="1" id="KW-0472">Membrane</keyword>
<gene>
    <name evidence="2" type="ORF">Lade_1541</name>
    <name evidence="3" type="ORF">NCTC12735_01093</name>
</gene>
<proteinExistence type="predicted"/>
<dbReference type="KEGG" id="ladl:NCTC12735_01093"/>
<reference evidence="2 4" key="1">
    <citation type="submission" date="2015-11" db="EMBL/GenBank/DDBJ databases">
        <title>Identification of large and diverse effector repertoires of 38 Legionella species.</title>
        <authorList>
            <person name="Burstein D."/>
            <person name="Amaro F."/>
            <person name="Zusman T."/>
            <person name="Lifshitz Z."/>
            <person name="Cohen O."/>
            <person name="Gilbert J.A."/>
            <person name="Pupko T."/>
            <person name="Shuman H.A."/>
            <person name="Segal G."/>
        </authorList>
    </citation>
    <scope>NUCLEOTIDE SEQUENCE [LARGE SCALE GENOMIC DNA]</scope>
    <source>
        <strain evidence="2 4">1762-AUS-E</strain>
    </source>
</reference>
<protein>
    <submittedName>
        <fullName evidence="2">Uncharacterized protein</fullName>
    </submittedName>
</protein>
<accession>A0A0W0R1W5</accession>
<reference evidence="3 5" key="2">
    <citation type="submission" date="2018-12" db="EMBL/GenBank/DDBJ databases">
        <authorList>
            <consortium name="Pathogen Informatics"/>
        </authorList>
    </citation>
    <scope>NUCLEOTIDE SEQUENCE [LARGE SCALE GENOMIC DNA]</scope>
    <source>
        <strain evidence="3 5">NCTC12735</strain>
        <plasmid evidence="5">13</plasmid>
    </source>
</reference>
<dbReference type="Proteomes" id="UP000281170">
    <property type="component" value="Plasmid 13"/>
</dbReference>